<protein>
    <submittedName>
        <fullName evidence="1">Uncharacterized protein</fullName>
    </submittedName>
</protein>
<proteinExistence type="predicted"/>
<dbReference type="AlphaFoldDB" id="A0A645CRM6"/>
<organism evidence="1">
    <name type="scientific">bioreactor metagenome</name>
    <dbReference type="NCBI Taxonomy" id="1076179"/>
    <lineage>
        <taxon>unclassified sequences</taxon>
        <taxon>metagenomes</taxon>
        <taxon>ecological metagenomes</taxon>
    </lineage>
</organism>
<gene>
    <name evidence="1" type="ORF">SDC9_126576</name>
</gene>
<accession>A0A645CRM6</accession>
<dbReference type="EMBL" id="VSSQ01029408">
    <property type="protein sequence ID" value="MPM79538.1"/>
    <property type="molecule type" value="Genomic_DNA"/>
</dbReference>
<reference evidence="1" key="1">
    <citation type="submission" date="2019-08" db="EMBL/GenBank/DDBJ databases">
        <authorList>
            <person name="Kucharzyk K."/>
            <person name="Murdoch R.W."/>
            <person name="Higgins S."/>
            <person name="Loffler F."/>
        </authorList>
    </citation>
    <scope>NUCLEOTIDE SEQUENCE</scope>
</reference>
<evidence type="ECO:0000313" key="1">
    <source>
        <dbReference type="EMBL" id="MPM79538.1"/>
    </source>
</evidence>
<sequence length="92" mass="10384">MQRRVIERLRIDRLPAQGKGERLVPAEGRVEAADSMRNIGIMAVHILLRQAIACIGQRRAARPAYHSPQPVRTFGLQVMVEIIDLFIAETLQ</sequence>
<comment type="caution">
    <text evidence="1">The sequence shown here is derived from an EMBL/GenBank/DDBJ whole genome shotgun (WGS) entry which is preliminary data.</text>
</comment>
<name>A0A645CRM6_9ZZZZ</name>